<gene>
    <name evidence="2" type="ORF">THASP1DRAFT_32127</name>
</gene>
<evidence type="ECO:0008006" key="4">
    <source>
        <dbReference type="Google" id="ProtNLM"/>
    </source>
</evidence>
<protein>
    <recommendedName>
        <fullName evidence="4">Myb-like domain-containing protein</fullName>
    </recommendedName>
</protein>
<evidence type="ECO:0000313" key="3">
    <source>
        <dbReference type="Proteomes" id="UP000271241"/>
    </source>
</evidence>
<feature type="compositionally biased region" description="Basic residues" evidence="1">
    <location>
        <begin position="115"/>
        <end position="131"/>
    </location>
</feature>
<feature type="region of interest" description="Disordered" evidence="1">
    <location>
        <begin position="56"/>
        <end position="163"/>
    </location>
</feature>
<proteinExistence type="predicted"/>
<accession>A0A4P9XL97</accession>
<dbReference type="Proteomes" id="UP000271241">
    <property type="component" value="Unassembled WGS sequence"/>
</dbReference>
<dbReference type="AlphaFoldDB" id="A0A4P9XL97"/>
<feature type="compositionally biased region" description="Low complexity" evidence="1">
    <location>
        <begin position="564"/>
        <end position="574"/>
    </location>
</feature>
<sequence length="574" mass="62056">MPRWTEPEDRLLYELRTVQGIPWAQVPAYMERSKLCPCPRSLSACQWRFWNMPQSIRDGEPEYHDEDRSDSEEDGYSGAERRAHVQDDEDSEVSTDAMARSGVKQQRDAGVNQSRLRKRARNGVDGHHRRAPLPEVMVLDSGSSDDSSHGVRRGGRGPNAPIKSLAHSRMASTGNGMTEPAIRAGDVTGALVAATTAMDGRRNELDRLAACLPMSSSTSHPAAPDPSAPISLARLQERLVASMSSQRSGASNGAVTADGKRSANSGVAPTSAADAMPFNVAAATEATREALMLVRSAMDEVARLQQEHTHELLDLLHATHAESRRHEERRWEQLAALFDRTLTEAQTREQHLIEQLRVDEERRVAAQQAADERRWEYVSKIMWMQRYRPADDMAGIPPVGATTTTTAVTTAGVTTHTSTYASAPMSGYADTGARYYDSSGRNVGDYNGLAGHGSNGSGGASILEPVCNQPVANLAVSLSNGVGHASGTTASSYMGVEERELAALNASVRLLRDELGERQTRLEHTMRHISMQQTAILQELRRSLYSSNSNNNSSIGGGGGGADSNGINGSSSRA</sequence>
<evidence type="ECO:0000313" key="2">
    <source>
        <dbReference type="EMBL" id="RKP06050.1"/>
    </source>
</evidence>
<name>A0A4P9XL97_9FUNG</name>
<feature type="region of interest" description="Disordered" evidence="1">
    <location>
        <begin position="241"/>
        <end position="271"/>
    </location>
</feature>
<keyword evidence="3" id="KW-1185">Reference proteome</keyword>
<feature type="compositionally biased region" description="Basic and acidic residues" evidence="1">
    <location>
        <begin position="57"/>
        <end position="67"/>
    </location>
</feature>
<evidence type="ECO:0000256" key="1">
    <source>
        <dbReference type="SAM" id="MobiDB-lite"/>
    </source>
</evidence>
<feature type="region of interest" description="Disordered" evidence="1">
    <location>
        <begin position="548"/>
        <end position="574"/>
    </location>
</feature>
<dbReference type="EMBL" id="KZ992966">
    <property type="protein sequence ID" value="RKP06050.1"/>
    <property type="molecule type" value="Genomic_DNA"/>
</dbReference>
<feature type="compositionally biased region" description="Polar residues" evidence="1">
    <location>
        <begin position="242"/>
        <end position="254"/>
    </location>
</feature>
<organism evidence="2 3">
    <name type="scientific">Thamnocephalis sphaerospora</name>
    <dbReference type="NCBI Taxonomy" id="78915"/>
    <lineage>
        <taxon>Eukaryota</taxon>
        <taxon>Fungi</taxon>
        <taxon>Fungi incertae sedis</taxon>
        <taxon>Zoopagomycota</taxon>
        <taxon>Zoopagomycotina</taxon>
        <taxon>Zoopagomycetes</taxon>
        <taxon>Zoopagales</taxon>
        <taxon>Sigmoideomycetaceae</taxon>
        <taxon>Thamnocephalis</taxon>
    </lineage>
</organism>
<reference evidence="3" key="1">
    <citation type="journal article" date="2018" name="Nat. Microbiol.">
        <title>Leveraging single-cell genomics to expand the fungal tree of life.</title>
        <authorList>
            <person name="Ahrendt S.R."/>
            <person name="Quandt C.A."/>
            <person name="Ciobanu D."/>
            <person name="Clum A."/>
            <person name="Salamov A."/>
            <person name="Andreopoulos B."/>
            <person name="Cheng J.F."/>
            <person name="Woyke T."/>
            <person name="Pelin A."/>
            <person name="Henrissat B."/>
            <person name="Reynolds N.K."/>
            <person name="Benny G.L."/>
            <person name="Smith M.E."/>
            <person name="James T.Y."/>
            <person name="Grigoriev I.V."/>
        </authorList>
    </citation>
    <scope>NUCLEOTIDE SEQUENCE [LARGE SCALE GENOMIC DNA]</scope>
    <source>
        <strain evidence="3">RSA 1356</strain>
    </source>
</reference>